<organism evidence="3 4">
    <name type="scientific">Crucibulum laeve</name>
    <dbReference type="NCBI Taxonomy" id="68775"/>
    <lineage>
        <taxon>Eukaryota</taxon>
        <taxon>Fungi</taxon>
        <taxon>Dikarya</taxon>
        <taxon>Basidiomycota</taxon>
        <taxon>Agaricomycotina</taxon>
        <taxon>Agaricomycetes</taxon>
        <taxon>Agaricomycetidae</taxon>
        <taxon>Agaricales</taxon>
        <taxon>Agaricineae</taxon>
        <taxon>Nidulariaceae</taxon>
        <taxon>Crucibulum</taxon>
    </lineage>
</organism>
<feature type="non-terminal residue" evidence="3">
    <location>
        <position position="189"/>
    </location>
</feature>
<evidence type="ECO:0000259" key="2">
    <source>
        <dbReference type="Pfam" id="PF24883"/>
    </source>
</evidence>
<accession>A0A5C3LUY5</accession>
<evidence type="ECO:0000313" key="4">
    <source>
        <dbReference type="Proteomes" id="UP000308652"/>
    </source>
</evidence>
<dbReference type="OrthoDB" id="2970937at2759"/>
<dbReference type="Pfam" id="PF24883">
    <property type="entry name" value="NPHP3_N"/>
    <property type="match status" value="1"/>
</dbReference>
<dbReference type="EMBL" id="ML213619">
    <property type="protein sequence ID" value="TFK35768.1"/>
    <property type="molecule type" value="Genomic_DNA"/>
</dbReference>
<evidence type="ECO:0000313" key="3">
    <source>
        <dbReference type="EMBL" id="TFK35768.1"/>
    </source>
</evidence>
<keyword evidence="1" id="KW-0677">Repeat</keyword>
<dbReference type="STRING" id="68775.A0A5C3LUY5"/>
<name>A0A5C3LUY5_9AGAR</name>
<reference evidence="3 4" key="1">
    <citation type="journal article" date="2019" name="Nat. Ecol. Evol.">
        <title>Megaphylogeny resolves global patterns of mushroom evolution.</title>
        <authorList>
            <person name="Varga T."/>
            <person name="Krizsan K."/>
            <person name="Foldi C."/>
            <person name="Dima B."/>
            <person name="Sanchez-Garcia M."/>
            <person name="Sanchez-Ramirez S."/>
            <person name="Szollosi G.J."/>
            <person name="Szarkandi J.G."/>
            <person name="Papp V."/>
            <person name="Albert L."/>
            <person name="Andreopoulos W."/>
            <person name="Angelini C."/>
            <person name="Antonin V."/>
            <person name="Barry K.W."/>
            <person name="Bougher N.L."/>
            <person name="Buchanan P."/>
            <person name="Buyck B."/>
            <person name="Bense V."/>
            <person name="Catcheside P."/>
            <person name="Chovatia M."/>
            <person name="Cooper J."/>
            <person name="Damon W."/>
            <person name="Desjardin D."/>
            <person name="Finy P."/>
            <person name="Geml J."/>
            <person name="Haridas S."/>
            <person name="Hughes K."/>
            <person name="Justo A."/>
            <person name="Karasinski D."/>
            <person name="Kautmanova I."/>
            <person name="Kiss B."/>
            <person name="Kocsube S."/>
            <person name="Kotiranta H."/>
            <person name="LaButti K.M."/>
            <person name="Lechner B.E."/>
            <person name="Liimatainen K."/>
            <person name="Lipzen A."/>
            <person name="Lukacs Z."/>
            <person name="Mihaltcheva S."/>
            <person name="Morgado L.N."/>
            <person name="Niskanen T."/>
            <person name="Noordeloos M.E."/>
            <person name="Ohm R.A."/>
            <person name="Ortiz-Santana B."/>
            <person name="Ovrebo C."/>
            <person name="Racz N."/>
            <person name="Riley R."/>
            <person name="Savchenko A."/>
            <person name="Shiryaev A."/>
            <person name="Soop K."/>
            <person name="Spirin V."/>
            <person name="Szebenyi C."/>
            <person name="Tomsovsky M."/>
            <person name="Tulloss R.E."/>
            <person name="Uehling J."/>
            <person name="Grigoriev I.V."/>
            <person name="Vagvolgyi C."/>
            <person name="Papp T."/>
            <person name="Martin F.M."/>
            <person name="Miettinen O."/>
            <person name="Hibbett D.S."/>
            <person name="Nagy L.G."/>
        </authorList>
    </citation>
    <scope>NUCLEOTIDE SEQUENCE [LARGE SCALE GENOMIC DNA]</scope>
    <source>
        <strain evidence="3 4">CBS 166.37</strain>
    </source>
</reference>
<proteinExistence type="predicted"/>
<evidence type="ECO:0000256" key="1">
    <source>
        <dbReference type="ARBA" id="ARBA00022737"/>
    </source>
</evidence>
<sequence length="189" mass="21496">MRTPIGESVQNDPSILKKSLDIQLQKLIVEPYLFTISHPETISQDPTSMERRLALENYCPNVIIIDGLDECDNSKHQSLILQLLAHALSTSQLPFRFLIVSRPETHITNTFNSHILISITTRLALDETFRPGLDIAVFLRSSFEDIYNKRLEYMVNVPTPWPSDGTIDRLVQSCSGQFIYASTVVKYVD</sequence>
<dbReference type="Proteomes" id="UP000308652">
    <property type="component" value="Unassembled WGS sequence"/>
</dbReference>
<protein>
    <recommendedName>
        <fullName evidence="2">Nephrocystin 3-like N-terminal domain-containing protein</fullName>
    </recommendedName>
</protein>
<dbReference type="AlphaFoldDB" id="A0A5C3LUY5"/>
<keyword evidence="4" id="KW-1185">Reference proteome</keyword>
<dbReference type="InterPro" id="IPR056884">
    <property type="entry name" value="NPHP3-like_N"/>
</dbReference>
<gene>
    <name evidence="3" type="ORF">BDQ12DRAFT_611276</name>
</gene>
<feature type="domain" description="Nephrocystin 3-like N-terminal" evidence="2">
    <location>
        <begin position="54"/>
        <end position="102"/>
    </location>
</feature>